<dbReference type="UniPathway" id="UPA00275">
    <property type="reaction ID" value="UER00401"/>
</dbReference>
<feature type="binding site" evidence="15">
    <location>
        <position position="210"/>
    </location>
    <ligand>
        <name>substrate</name>
    </ligand>
</feature>
<keyword evidence="6 13" id="KW-0686">Riboflavin biosynthesis</keyword>
<feature type="binding site" evidence="15">
    <location>
        <position position="157"/>
    </location>
    <ligand>
        <name>NADP(+)</name>
        <dbReference type="ChEBI" id="CHEBI:58349"/>
    </ligand>
</feature>
<dbReference type="STRING" id="666681.M301_1079"/>
<dbReference type="PROSITE" id="PS51747">
    <property type="entry name" value="CYT_DCMP_DEAMINASES_2"/>
    <property type="match status" value="1"/>
</dbReference>
<gene>
    <name evidence="18" type="ordered locus">M301_1079</name>
</gene>
<comment type="pathway">
    <text evidence="3 13">Cofactor biosynthesis; riboflavin biosynthesis; 5-amino-6-(D-ribitylamino)uracil from GTP: step 3/4.</text>
</comment>
<evidence type="ECO:0000256" key="4">
    <source>
        <dbReference type="ARBA" id="ARBA00005259"/>
    </source>
</evidence>
<reference evidence="18 19" key="2">
    <citation type="journal article" date="2011" name="J. Bacteriol.">
        <title>Genomes of three methylotrophs from a single niche uncover genetic and metabolic divergence of Methylophilaceae.</title>
        <authorList>
            <person name="Lapidus A."/>
            <person name="Clum A."/>
            <person name="Labutti K."/>
            <person name="Kaluzhnaya M.G."/>
            <person name="Lim S."/>
            <person name="Beck D.A."/>
            <person name="Glavina Del Rio T."/>
            <person name="Nolan M."/>
            <person name="Mavromatis K."/>
            <person name="Huntemann M."/>
            <person name="Lucas S."/>
            <person name="Lidstrom M.E."/>
            <person name="Ivanova N."/>
            <person name="Chistoserdova L."/>
        </authorList>
    </citation>
    <scope>NUCLEOTIDE SEQUENCE [LARGE SCALE GENOMIC DNA]</scope>
    <source>
        <strain evidence="18 19">301</strain>
    </source>
</reference>
<dbReference type="InterPro" id="IPR024072">
    <property type="entry name" value="DHFR-like_dom_sf"/>
</dbReference>
<dbReference type="NCBIfam" id="TIGR00326">
    <property type="entry name" value="eubact_ribD"/>
    <property type="match status" value="1"/>
</dbReference>
<feature type="binding site" evidence="15">
    <location>
        <position position="225"/>
    </location>
    <ligand>
        <name>NADP(+)</name>
        <dbReference type="ChEBI" id="CHEBI:58349"/>
    </ligand>
</feature>
<keyword evidence="11 13" id="KW-0560">Oxidoreductase</keyword>
<dbReference type="GO" id="GO:0050661">
    <property type="term" value="F:NADP binding"/>
    <property type="evidence" value="ECO:0007669"/>
    <property type="project" value="InterPro"/>
</dbReference>
<feature type="binding site" evidence="15">
    <location>
        <position position="187"/>
    </location>
    <ligand>
        <name>substrate</name>
    </ligand>
</feature>
<evidence type="ECO:0000256" key="9">
    <source>
        <dbReference type="ARBA" id="ARBA00022833"/>
    </source>
</evidence>
<evidence type="ECO:0000256" key="2">
    <source>
        <dbReference type="ARBA" id="ARBA00004882"/>
    </source>
</evidence>
<dbReference type="EC" id="3.5.4.26" evidence="13"/>
<dbReference type="NCBIfam" id="TIGR00227">
    <property type="entry name" value="ribD_Cterm"/>
    <property type="match status" value="1"/>
</dbReference>
<dbReference type="FunFam" id="3.40.140.10:FF:000025">
    <property type="entry name" value="Riboflavin biosynthesis protein RibD"/>
    <property type="match status" value="1"/>
</dbReference>
<proteinExistence type="inferred from homology"/>
<accession>D7DQ92</accession>
<keyword evidence="8 13" id="KW-0378">Hydrolase</keyword>
<dbReference type="GO" id="GO:0008835">
    <property type="term" value="F:diaminohydroxyphosphoribosylaminopyrimidine deaminase activity"/>
    <property type="evidence" value="ECO:0007669"/>
    <property type="project" value="UniProtKB-EC"/>
</dbReference>
<sequence length="370" mass="40028">MFSIADHTYMTLALRLAERGLYTTQPNPRVGCVIVKNNQIVGQGAHLKAGEPHAEVFALREAGANAEGADAYVTLEPCNHHGRTPPCVDALINARVKRVVVAMQDPNPLVAGNGIKRLQAHGIEVEVGLMEAESKSLNLGFISRMTSALPYVRCKVAASLDGRTALNNGKSLWITGEPARLDVQHWRAQSCAIVTGIGTVLTDNPSMNVRLENTGRQPLRVIVDSNLQTPTDCKMLNPELLSLSPVLVAYAQDAHHKASALTATGAQLLHLPDESGRVNLHALLKNLASRDVNEVLLEAGQGLNGAFLQAGLVDEFIFYYAPKLMGADAKGMFAISELIEMQQATDLQIFDVRQIGQDIRVRAKPVKSKL</sequence>
<dbReference type="eggNOG" id="COG0117">
    <property type="taxonomic scope" value="Bacteria"/>
</dbReference>
<dbReference type="InterPro" id="IPR002125">
    <property type="entry name" value="CMP_dCMP_dom"/>
</dbReference>
<dbReference type="InterPro" id="IPR004794">
    <property type="entry name" value="Eubact_RibD"/>
</dbReference>
<dbReference type="GO" id="GO:0009231">
    <property type="term" value="P:riboflavin biosynthetic process"/>
    <property type="evidence" value="ECO:0007669"/>
    <property type="project" value="UniProtKB-UniPathway"/>
</dbReference>
<evidence type="ECO:0000256" key="13">
    <source>
        <dbReference type="PIRNR" id="PIRNR006769"/>
    </source>
</evidence>
<comment type="catalytic activity">
    <reaction evidence="13">
        <text>2,5-diamino-6-hydroxy-4-(5-phosphoribosylamino)-pyrimidine + H2O + H(+) = 5-amino-6-(5-phospho-D-ribosylamino)uracil + NH4(+)</text>
        <dbReference type="Rhea" id="RHEA:21868"/>
        <dbReference type="ChEBI" id="CHEBI:15377"/>
        <dbReference type="ChEBI" id="CHEBI:15378"/>
        <dbReference type="ChEBI" id="CHEBI:28938"/>
        <dbReference type="ChEBI" id="CHEBI:58453"/>
        <dbReference type="ChEBI" id="CHEBI:58614"/>
        <dbReference type="EC" id="3.5.4.26"/>
    </reaction>
</comment>
<keyword evidence="12" id="KW-0511">Multifunctional enzyme</keyword>
<reference evidence="19" key="1">
    <citation type="submission" date="2010-05" db="EMBL/GenBank/DDBJ databases">
        <title>Complete sequence of Methylotenera sp. 301.</title>
        <authorList>
            <person name="Lucas S."/>
            <person name="Copeland A."/>
            <person name="Lapidus A."/>
            <person name="Cheng J.-F."/>
            <person name="Bruce D."/>
            <person name="Goodwin L."/>
            <person name="Pitluck S."/>
            <person name="Clum A."/>
            <person name="Land M."/>
            <person name="Hauser L."/>
            <person name="Kyrpides N."/>
            <person name="Ivanova N."/>
            <person name="Chistoservova L."/>
            <person name="Kalyuzhnaya M."/>
            <person name="Woyke T."/>
        </authorList>
    </citation>
    <scope>NUCLEOTIDE SEQUENCE [LARGE SCALE GENOMIC DNA]</scope>
    <source>
        <strain evidence="19">301</strain>
    </source>
</reference>
<dbReference type="GO" id="GO:0008703">
    <property type="term" value="F:5-amino-6-(5-phosphoribosylamino)uracil reductase activity"/>
    <property type="evidence" value="ECO:0007669"/>
    <property type="project" value="UniProtKB-EC"/>
</dbReference>
<feature type="binding site" evidence="15">
    <location>
        <position position="203"/>
    </location>
    <ligand>
        <name>substrate</name>
    </ligand>
</feature>
<evidence type="ECO:0000256" key="6">
    <source>
        <dbReference type="ARBA" id="ARBA00022619"/>
    </source>
</evidence>
<keyword evidence="19" id="KW-1185">Reference proteome</keyword>
<feature type="binding site" evidence="15">
    <location>
        <position position="199"/>
    </location>
    <ligand>
        <name>NADP(+)</name>
        <dbReference type="ChEBI" id="CHEBI:58349"/>
    </ligand>
</feature>
<dbReference type="Pfam" id="PF00383">
    <property type="entry name" value="dCMP_cyt_deam_1"/>
    <property type="match status" value="1"/>
</dbReference>
<dbReference type="PANTHER" id="PTHR38011">
    <property type="entry name" value="DIHYDROFOLATE REDUCTASE FAMILY PROTEIN (AFU_ORTHOLOGUE AFUA_8G06820)"/>
    <property type="match status" value="1"/>
</dbReference>
<keyword evidence="9 13" id="KW-0862">Zinc</keyword>
<dbReference type="InterPro" id="IPR016192">
    <property type="entry name" value="APOBEC/CMP_deaminase_Zn-bd"/>
</dbReference>
<dbReference type="CDD" id="cd01284">
    <property type="entry name" value="Riboflavin_deaminase-reductase"/>
    <property type="match status" value="1"/>
</dbReference>
<evidence type="ECO:0000256" key="15">
    <source>
        <dbReference type="PIRSR" id="PIRSR006769-2"/>
    </source>
</evidence>
<evidence type="ECO:0000256" key="5">
    <source>
        <dbReference type="ARBA" id="ARBA00007417"/>
    </source>
</evidence>
<feature type="binding site" evidence="15">
    <location>
        <position position="298"/>
    </location>
    <ligand>
        <name>substrate</name>
    </ligand>
</feature>
<dbReference type="InterPro" id="IPR016193">
    <property type="entry name" value="Cytidine_deaminase-like"/>
</dbReference>
<evidence type="ECO:0000256" key="3">
    <source>
        <dbReference type="ARBA" id="ARBA00004910"/>
    </source>
</evidence>
<dbReference type="SUPFAM" id="SSF53597">
    <property type="entry name" value="Dihydrofolate reductase-like"/>
    <property type="match status" value="1"/>
</dbReference>
<dbReference type="eggNOG" id="COG1985">
    <property type="taxonomic scope" value="Bacteria"/>
</dbReference>
<evidence type="ECO:0000256" key="11">
    <source>
        <dbReference type="ARBA" id="ARBA00023002"/>
    </source>
</evidence>
<dbReference type="HOGENOM" id="CLU_036590_1_2_4"/>
<evidence type="ECO:0000259" key="17">
    <source>
        <dbReference type="PROSITE" id="PS51747"/>
    </source>
</evidence>
<dbReference type="AlphaFoldDB" id="D7DQ92"/>
<evidence type="ECO:0000256" key="12">
    <source>
        <dbReference type="ARBA" id="ARBA00023268"/>
    </source>
</evidence>
<feature type="binding site" evidence="15">
    <location>
        <begin position="300"/>
        <end position="306"/>
    </location>
    <ligand>
        <name>NADP(+)</name>
        <dbReference type="ChEBI" id="CHEBI:58349"/>
    </ligand>
</feature>
<dbReference type="SUPFAM" id="SSF53927">
    <property type="entry name" value="Cytidine deaminase-like"/>
    <property type="match status" value="1"/>
</dbReference>
<feature type="active site" description="Proton donor" evidence="14">
    <location>
        <position position="55"/>
    </location>
</feature>
<keyword evidence="7 13" id="KW-0479">Metal-binding</keyword>
<name>D7DQ92_METV0</name>
<comment type="function">
    <text evidence="1 13">Converts 2,5-diamino-6-(ribosylamino)-4(3h)-pyrimidinone 5'-phosphate into 5-amino-6-(ribosylamino)-2,4(1h,3h)-pyrimidinedione 5'-phosphate.</text>
</comment>
<evidence type="ECO:0000256" key="1">
    <source>
        <dbReference type="ARBA" id="ARBA00002151"/>
    </source>
</evidence>
<comment type="catalytic activity">
    <reaction evidence="13">
        <text>5-amino-6-(5-phospho-D-ribitylamino)uracil + NADP(+) = 5-amino-6-(5-phospho-D-ribosylamino)uracil + NADPH + H(+)</text>
        <dbReference type="Rhea" id="RHEA:17845"/>
        <dbReference type="ChEBI" id="CHEBI:15378"/>
        <dbReference type="ChEBI" id="CHEBI:57783"/>
        <dbReference type="ChEBI" id="CHEBI:58349"/>
        <dbReference type="ChEBI" id="CHEBI:58421"/>
        <dbReference type="ChEBI" id="CHEBI:58453"/>
        <dbReference type="EC" id="1.1.1.193"/>
    </reaction>
</comment>
<protein>
    <recommendedName>
        <fullName evidence="13">Riboflavin biosynthesis protein RibD</fullName>
    </recommendedName>
    <domain>
        <recommendedName>
            <fullName evidence="13">Diaminohydroxyphosphoribosylaminopyrimidine deaminase</fullName>
            <shortName evidence="13">DRAP deaminase</shortName>
            <ecNumber evidence="13">3.5.4.26</ecNumber>
        </recommendedName>
        <alternativeName>
            <fullName evidence="13">Riboflavin-specific deaminase</fullName>
        </alternativeName>
    </domain>
    <domain>
        <recommendedName>
            <fullName evidence="13">5-amino-6-(5-phosphoribosylamino)uracil reductase</fullName>
            <ecNumber evidence="13">1.1.1.193</ecNumber>
        </recommendedName>
        <alternativeName>
            <fullName evidence="13">HTP reductase</fullName>
        </alternativeName>
    </domain>
</protein>
<dbReference type="PANTHER" id="PTHR38011:SF7">
    <property type="entry name" value="2,5-DIAMINO-6-RIBOSYLAMINO-4(3H)-PYRIMIDINONE 5'-PHOSPHATE REDUCTASE"/>
    <property type="match status" value="1"/>
</dbReference>
<evidence type="ECO:0000313" key="18">
    <source>
        <dbReference type="EMBL" id="ADI29463.1"/>
    </source>
</evidence>
<keyword evidence="10 13" id="KW-0521">NADP</keyword>
<dbReference type="Gene3D" id="3.40.140.10">
    <property type="entry name" value="Cytidine Deaminase, domain 2"/>
    <property type="match status" value="1"/>
</dbReference>
<feature type="domain" description="CMP/dCMP-type deaminase" evidence="17">
    <location>
        <begin position="4"/>
        <end position="126"/>
    </location>
</feature>
<dbReference type="InterPro" id="IPR002734">
    <property type="entry name" value="RibDG_C"/>
</dbReference>
<dbReference type="Proteomes" id="UP000000383">
    <property type="component" value="Chromosome"/>
</dbReference>
<dbReference type="EC" id="1.1.1.193" evidence="13"/>
<evidence type="ECO:0000256" key="7">
    <source>
        <dbReference type="ARBA" id="ARBA00022723"/>
    </source>
</evidence>
<dbReference type="Pfam" id="PF01872">
    <property type="entry name" value="RibD_C"/>
    <property type="match status" value="1"/>
</dbReference>
<feature type="binding site" evidence="15">
    <location>
        <position position="173"/>
    </location>
    <ligand>
        <name>NADP(+)</name>
        <dbReference type="ChEBI" id="CHEBI:58349"/>
    </ligand>
</feature>
<dbReference type="KEGG" id="meh:M301_1079"/>
<organism evidence="18 19">
    <name type="scientific">Methylotenera versatilis (strain 301)</name>
    <dbReference type="NCBI Taxonomy" id="666681"/>
    <lineage>
        <taxon>Bacteria</taxon>
        <taxon>Pseudomonadati</taxon>
        <taxon>Pseudomonadota</taxon>
        <taxon>Betaproteobacteria</taxon>
        <taxon>Nitrosomonadales</taxon>
        <taxon>Methylophilaceae</taxon>
        <taxon>Methylotenera</taxon>
    </lineage>
</organism>
<dbReference type="PIRSF" id="PIRSF006769">
    <property type="entry name" value="RibD"/>
    <property type="match status" value="1"/>
</dbReference>
<feature type="binding site" evidence="16">
    <location>
        <position position="87"/>
    </location>
    <ligand>
        <name>Zn(2+)</name>
        <dbReference type="ChEBI" id="CHEBI:29105"/>
        <note>catalytic</note>
    </ligand>
</feature>
<evidence type="ECO:0000256" key="16">
    <source>
        <dbReference type="PIRSR" id="PIRSR006769-3"/>
    </source>
</evidence>
<comment type="similarity">
    <text evidence="5 13">In the C-terminal section; belongs to the HTP reductase family.</text>
</comment>
<comment type="pathway">
    <text evidence="2 13">Cofactor biosynthesis; riboflavin biosynthesis; 5-amino-6-(D-ribitylamino)uracil from GTP: step 2/4.</text>
</comment>
<evidence type="ECO:0000256" key="10">
    <source>
        <dbReference type="ARBA" id="ARBA00022857"/>
    </source>
</evidence>
<comment type="cofactor">
    <cofactor evidence="13 16">
        <name>Zn(2+)</name>
        <dbReference type="ChEBI" id="CHEBI:29105"/>
    </cofactor>
    <text evidence="13 16">Binds 1 zinc ion.</text>
</comment>
<dbReference type="InterPro" id="IPR011549">
    <property type="entry name" value="RibD_C"/>
</dbReference>
<dbReference type="GO" id="GO:0008270">
    <property type="term" value="F:zinc ion binding"/>
    <property type="evidence" value="ECO:0007669"/>
    <property type="project" value="InterPro"/>
</dbReference>
<feature type="binding site" evidence="16">
    <location>
        <position position="53"/>
    </location>
    <ligand>
        <name>Zn(2+)</name>
        <dbReference type="ChEBI" id="CHEBI:29105"/>
        <note>catalytic</note>
    </ligand>
</feature>
<feature type="binding site" evidence="16">
    <location>
        <position position="78"/>
    </location>
    <ligand>
        <name>Zn(2+)</name>
        <dbReference type="ChEBI" id="CHEBI:29105"/>
        <note>catalytic</note>
    </ligand>
</feature>
<dbReference type="PROSITE" id="PS00903">
    <property type="entry name" value="CYT_DCMP_DEAMINASES_1"/>
    <property type="match status" value="1"/>
</dbReference>
<evidence type="ECO:0000256" key="8">
    <source>
        <dbReference type="ARBA" id="ARBA00022801"/>
    </source>
</evidence>
<dbReference type="InterPro" id="IPR050765">
    <property type="entry name" value="Riboflavin_Biosynth_HTPR"/>
</dbReference>
<dbReference type="Gene3D" id="3.40.430.10">
    <property type="entry name" value="Dihydrofolate Reductase, subunit A"/>
    <property type="match status" value="1"/>
</dbReference>
<comment type="similarity">
    <text evidence="4 13">In the N-terminal section; belongs to the cytidine and deoxycytidylate deaminase family.</text>
</comment>
<feature type="binding site" evidence="15">
    <location>
        <position position="171"/>
    </location>
    <ligand>
        <name>substrate</name>
    </ligand>
</feature>
<dbReference type="EMBL" id="CP002056">
    <property type="protein sequence ID" value="ADI29463.1"/>
    <property type="molecule type" value="Genomic_DNA"/>
</dbReference>
<evidence type="ECO:0000313" key="19">
    <source>
        <dbReference type="Proteomes" id="UP000000383"/>
    </source>
</evidence>
<evidence type="ECO:0000256" key="14">
    <source>
        <dbReference type="PIRSR" id="PIRSR006769-1"/>
    </source>
</evidence>